<dbReference type="Proteomes" id="UP000178517">
    <property type="component" value="Unassembled WGS sequence"/>
</dbReference>
<dbReference type="AlphaFoldDB" id="A0A1G1ZQQ0"/>
<keyword evidence="1" id="KW-0472">Membrane</keyword>
<name>A0A1G1ZQQ0_9BACT</name>
<proteinExistence type="predicted"/>
<evidence type="ECO:0000313" key="2">
    <source>
        <dbReference type="EMBL" id="OGY66080.1"/>
    </source>
</evidence>
<feature type="transmembrane region" description="Helical" evidence="1">
    <location>
        <begin position="210"/>
        <end position="231"/>
    </location>
</feature>
<accession>A0A1G1ZQQ0</accession>
<dbReference type="EMBL" id="MHJI01000010">
    <property type="protein sequence ID" value="OGY66080.1"/>
    <property type="molecule type" value="Genomic_DNA"/>
</dbReference>
<protein>
    <submittedName>
        <fullName evidence="2">Uncharacterized protein</fullName>
    </submittedName>
</protein>
<evidence type="ECO:0000256" key="1">
    <source>
        <dbReference type="SAM" id="Phobius"/>
    </source>
</evidence>
<organism evidence="2 3">
    <name type="scientific">Candidatus Harrisonbacteria bacterium RIFCSPLOWO2_01_FULL_40_28</name>
    <dbReference type="NCBI Taxonomy" id="1798406"/>
    <lineage>
        <taxon>Bacteria</taxon>
        <taxon>Candidatus Harrisoniibacteriota</taxon>
    </lineage>
</organism>
<sequence length="232" mass="26312">MALKARRKKLSKEHVEYIEPASIAVGRFILDSGYILGGSFGWPLSSLKERTSFLILKEGNRAKKKRFFVFNYSPRYIILGRVIVSPKQGQEEDFGLCMVSVEIFGRSNLSCVKILAEKIANRFDVRVRLRLVQEELRIGPRAKKNDCASLFVGSVPCGLCGSEDSRELLEHIGTRTRDGDYVGLPHGNYCVACVKHVIDKQKRHTSFTDVGIWILMLILLVTSFINFLRIMK</sequence>
<keyword evidence="1" id="KW-1133">Transmembrane helix</keyword>
<evidence type="ECO:0000313" key="3">
    <source>
        <dbReference type="Proteomes" id="UP000178517"/>
    </source>
</evidence>
<reference evidence="2 3" key="1">
    <citation type="journal article" date="2016" name="Nat. Commun.">
        <title>Thousands of microbial genomes shed light on interconnected biogeochemical processes in an aquifer system.</title>
        <authorList>
            <person name="Anantharaman K."/>
            <person name="Brown C.T."/>
            <person name="Hug L.A."/>
            <person name="Sharon I."/>
            <person name="Castelle C.J."/>
            <person name="Probst A.J."/>
            <person name="Thomas B.C."/>
            <person name="Singh A."/>
            <person name="Wilkins M.J."/>
            <person name="Karaoz U."/>
            <person name="Brodie E.L."/>
            <person name="Williams K.H."/>
            <person name="Hubbard S.S."/>
            <person name="Banfield J.F."/>
        </authorList>
    </citation>
    <scope>NUCLEOTIDE SEQUENCE [LARGE SCALE GENOMIC DNA]</scope>
</reference>
<keyword evidence="1" id="KW-0812">Transmembrane</keyword>
<dbReference type="STRING" id="1798406.A3A04_00755"/>
<comment type="caution">
    <text evidence="2">The sequence shown here is derived from an EMBL/GenBank/DDBJ whole genome shotgun (WGS) entry which is preliminary data.</text>
</comment>
<gene>
    <name evidence="2" type="ORF">A3A04_00755</name>
</gene>